<dbReference type="EMBL" id="BMAU01021358">
    <property type="protein sequence ID" value="GFY21406.1"/>
    <property type="molecule type" value="Genomic_DNA"/>
</dbReference>
<evidence type="ECO:0000313" key="2">
    <source>
        <dbReference type="Proteomes" id="UP000887159"/>
    </source>
</evidence>
<name>A0A8X6T070_TRICX</name>
<reference evidence="1" key="1">
    <citation type="submission" date="2020-08" db="EMBL/GenBank/DDBJ databases">
        <title>Multicomponent nature underlies the extraordinary mechanical properties of spider dragline silk.</title>
        <authorList>
            <person name="Kono N."/>
            <person name="Nakamura H."/>
            <person name="Mori M."/>
            <person name="Yoshida Y."/>
            <person name="Ohtoshi R."/>
            <person name="Malay A.D."/>
            <person name="Moran D.A.P."/>
            <person name="Tomita M."/>
            <person name="Numata K."/>
            <person name="Arakawa K."/>
        </authorList>
    </citation>
    <scope>NUCLEOTIDE SEQUENCE</scope>
</reference>
<protein>
    <submittedName>
        <fullName evidence="1">Uncharacterized protein</fullName>
    </submittedName>
</protein>
<gene>
    <name evidence="1" type="ORF">TNCV_1165541</name>
</gene>
<evidence type="ECO:0000313" key="1">
    <source>
        <dbReference type="EMBL" id="GFY21406.1"/>
    </source>
</evidence>
<proteinExistence type="predicted"/>
<comment type="caution">
    <text evidence="1">The sequence shown here is derived from an EMBL/GenBank/DDBJ whole genome shotgun (WGS) entry which is preliminary data.</text>
</comment>
<dbReference type="Proteomes" id="UP000887159">
    <property type="component" value="Unassembled WGS sequence"/>
</dbReference>
<sequence>MQGGAPSHITTEVKQLQKKTFTDVRGLSRLFIHECPTRPPDLTTVEFWLWVYEKSRVIAIAHLLWWRVEGCYSP</sequence>
<keyword evidence="2" id="KW-1185">Reference proteome</keyword>
<dbReference type="AlphaFoldDB" id="A0A8X6T070"/>
<organism evidence="1 2">
    <name type="scientific">Trichonephila clavipes</name>
    <name type="common">Golden silk orbweaver</name>
    <name type="synonym">Nephila clavipes</name>
    <dbReference type="NCBI Taxonomy" id="2585209"/>
    <lineage>
        <taxon>Eukaryota</taxon>
        <taxon>Metazoa</taxon>
        <taxon>Ecdysozoa</taxon>
        <taxon>Arthropoda</taxon>
        <taxon>Chelicerata</taxon>
        <taxon>Arachnida</taxon>
        <taxon>Araneae</taxon>
        <taxon>Araneomorphae</taxon>
        <taxon>Entelegynae</taxon>
        <taxon>Araneoidea</taxon>
        <taxon>Nephilidae</taxon>
        <taxon>Trichonephila</taxon>
    </lineage>
</organism>
<accession>A0A8X6T070</accession>